<dbReference type="PANTHER" id="PTHR16222:SF12">
    <property type="entry name" value="ADP-RIBOSYLGLYCOHYDROLASE-RELATED"/>
    <property type="match status" value="1"/>
</dbReference>
<evidence type="ECO:0000313" key="2">
    <source>
        <dbReference type="Proteomes" id="UP000292136"/>
    </source>
</evidence>
<proteinExistence type="predicted"/>
<comment type="caution">
    <text evidence="1">The sequence shown here is derived from an EMBL/GenBank/DDBJ whole genome shotgun (WGS) entry which is preliminary data.</text>
</comment>
<dbReference type="RefSeq" id="WP_130459550.1">
    <property type="nucleotide sequence ID" value="NZ_SHKM01000002.1"/>
</dbReference>
<dbReference type="Pfam" id="PF03747">
    <property type="entry name" value="ADP_ribosyl_GH"/>
    <property type="match status" value="1"/>
</dbReference>
<dbReference type="Gene3D" id="1.10.4080.10">
    <property type="entry name" value="ADP-ribosylation/Crystallin J1"/>
    <property type="match status" value="1"/>
</dbReference>
<organism evidence="1 2">
    <name type="scientific">Azospira oryzae</name>
    <dbReference type="NCBI Taxonomy" id="146939"/>
    <lineage>
        <taxon>Bacteria</taxon>
        <taxon>Pseudomonadati</taxon>
        <taxon>Pseudomonadota</taxon>
        <taxon>Betaproteobacteria</taxon>
        <taxon>Rhodocyclales</taxon>
        <taxon>Rhodocyclaceae</taxon>
        <taxon>Azospira</taxon>
    </lineage>
</organism>
<dbReference type="InterPro" id="IPR050792">
    <property type="entry name" value="ADP-ribosylglycohydrolase"/>
</dbReference>
<sequence>MFLTQPRHPPAPPGSLLDRVRAAYLGFAIGDALGATVEFLTPGEIAAQYGVHEHITGGGWLRLKPGQITDDTQMSLALGDAILEHPEWNLTCVAEHFLAWLKTKPIDVGNTCRRGIVRYMHKGTLESPYSDGDAGNGAVMRNLPVVIATLGDDDAFARWSLEQAHLTHNHPLSDVATLTLGCMTRALLRGEGKERARQLADALVAGHRNFRFDPYPKRATGYVVDTLQTVCHAFFSTDSFEACLVKTVNLGGDADTNGALAAMLAGAHYGEAAIPFRWLRRLDRHARIAVEAQAAGLLALSQRRAAP</sequence>
<dbReference type="Proteomes" id="UP000292136">
    <property type="component" value="Unassembled WGS sequence"/>
</dbReference>
<accession>A0ABY0IQC7</accession>
<keyword evidence="1" id="KW-0378">Hydrolase</keyword>
<keyword evidence="2" id="KW-1185">Reference proteome</keyword>
<dbReference type="InterPro" id="IPR005502">
    <property type="entry name" value="Ribosyl_crysJ1"/>
</dbReference>
<dbReference type="PANTHER" id="PTHR16222">
    <property type="entry name" value="ADP-RIBOSYLGLYCOHYDROLASE"/>
    <property type="match status" value="1"/>
</dbReference>
<dbReference type="EMBL" id="SHKM01000002">
    <property type="protein sequence ID" value="RZT76306.1"/>
    <property type="molecule type" value="Genomic_DNA"/>
</dbReference>
<dbReference type="SUPFAM" id="SSF101478">
    <property type="entry name" value="ADP-ribosylglycohydrolase"/>
    <property type="match status" value="1"/>
</dbReference>
<reference evidence="1 2" key="1">
    <citation type="submission" date="2019-02" db="EMBL/GenBank/DDBJ databases">
        <title>Genomic Encyclopedia of Type Strains, Phase IV (KMG-IV): sequencing the most valuable type-strain genomes for metagenomic binning, comparative biology and taxonomic classification.</title>
        <authorList>
            <person name="Goeker M."/>
        </authorList>
    </citation>
    <scope>NUCLEOTIDE SEQUENCE [LARGE SCALE GENOMIC DNA]</scope>
    <source>
        <strain evidence="1 2">DSM 21223</strain>
    </source>
</reference>
<dbReference type="NCBIfam" id="TIGR02662">
    <property type="entry name" value="dinitro_DRAG"/>
    <property type="match status" value="1"/>
</dbReference>
<evidence type="ECO:0000313" key="1">
    <source>
        <dbReference type="EMBL" id="RZT76306.1"/>
    </source>
</evidence>
<dbReference type="InterPro" id="IPR013479">
    <property type="entry name" value="ADP-ribosyl_diN_reduct_hydro"/>
</dbReference>
<gene>
    <name evidence="1" type="ORF">EV678_2181</name>
</gene>
<protein>
    <submittedName>
        <fullName evidence="1">ADP-ribosyl-[dinitrogen reductase] hydrolase</fullName>
    </submittedName>
</protein>
<dbReference type="GO" id="GO:0016787">
    <property type="term" value="F:hydrolase activity"/>
    <property type="evidence" value="ECO:0007669"/>
    <property type="project" value="UniProtKB-KW"/>
</dbReference>
<name>A0ABY0IQC7_9RHOO</name>
<dbReference type="InterPro" id="IPR036705">
    <property type="entry name" value="Ribosyl_crysJ1_sf"/>
</dbReference>